<reference evidence="5" key="1">
    <citation type="submission" date="2020-06" db="EMBL/GenBank/DDBJ databases">
        <title>Unique genomic features of the anaerobic methanotrophic archaea.</title>
        <authorList>
            <person name="Chadwick G.L."/>
            <person name="Skennerton C.T."/>
            <person name="Laso-Perez R."/>
            <person name="Leu A.O."/>
            <person name="Speth D.R."/>
            <person name="Yu H."/>
            <person name="Morgan-Lang C."/>
            <person name="Hatzenpichler R."/>
            <person name="Goudeau D."/>
            <person name="Malmstrom R."/>
            <person name="Brazelton W.J."/>
            <person name="Woyke T."/>
            <person name="Hallam S.J."/>
            <person name="Tyson G.W."/>
            <person name="Wegener G."/>
            <person name="Boetius A."/>
            <person name="Orphan V."/>
        </authorList>
    </citation>
    <scope>NUCLEOTIDE SEQUENCE</scope>
</reference>
<protein>
    <submittedName>
        <fullName evidence="5">Uncharacterized protein</fullName>
    </submittedName>
</protein>
<accession>A0A7G9Z270</accession>
<feature type="domain" description="Transposase IS66 central" evidence="2">
    <location>
        <begin position="157"/>
        <end position="435"/>
    </location>
</feature>
<dbReference type="PANTHER" id="PTHR33678:SF1">
    <property type="entry name" value="BLL1576 PROTEIN"/>
    <property type="match status" value="1"/>
</dbReference>
<feature type="compositionally biased region" description="Low complexity" evidence="1">
    <location>
        <begin position="41"/>
        <end position="51"/>
    </location>
</feature>
<proteinExistence type="predicted"/>
<evidence type="ECO:0000259" key="4">
    <source>
        <dbReference type="Pfam" id="PF20042"/>
    </source>
</evidence>
<sequence length="479" mass="54027">MNIPTSDEIRAAYRQGEEAIIQLFERLIQELQAQQDRLNKNSKNSSKPPSSDGFKKHRTKSTRKTGSKKSGGQKGHKGHTLEPSENPDHTEVHKVGQCAMCGVTLEDTEVVGYQKRQVFDIPPIQLEVTEHQAEIKICSCCGTANTASFPPDVTASVQYGNSVKALAVYLNNYQFIPLERISEFFEDVVGHRPSEAIMLQANITCAESVKPANDAIKEQLINADVVNFDETGLQVENKLNWLHVACTPYLTYYIVHQKRGMDAMDSIGILPEFGGRAVHDHWSPYFGYDDLKHGLCNAHHLRELIFVYEQYGQEWAKKLSRCLIDIKEEVDLVREYSDHLDPEKIEAYEARYDKIIEYGLEMNPPPQKEPGKRGRSKQSPPKNLLDRLKGYKQEVLAFMYDFSVPFDNNQAERDVRMMKVKQKVSGTFRTAEGADVFCAIRGYISTARKNGCHVLDAIHDALRGSPFIPSVGSMGLTQG</sequence>
<feature type="region of interest" description="Disordered" evidence="1">
    <location>
        <begin position="361"/>
        <end position="384"/>
    </location>
</feature>
<feature type="compositionally biased region" description="Basic residues" evidence="1">
    <location>
        <begin position="55"/>
        <end position="67"/>
    </location>
</feature>
<gene>
    <name evidence="5" type="ORF">DIMBOPOO_00027</name>
</gene>
<feature type="compositionally biased region" description="Basic and acidic residues" evidence="1">
    <location>
        <begin position="79"/>
        <end position="91"/>
    </location>
</feature>
<feature type="domain" description="Transposase IS66 zinc-finger binding" evidence="3">
    <location>
        <begin position="97"/>
        <end position="142"/>
    </location>
</feature>
<dbReference type="Pfam" id="PF20042">
    <property type="entry name" value="DUF6444"/>
    <property type="match status" value="1"/>
</dbReference>
<organism evidence="5">
    <name type="scientific">Candidatus Methanophaga sp. ANME-1 ERB7</name>
    <dbReference type="NCBI Taxonomy" id="2759913"/>
    <lineage>
        <taxon>Archaea</taxon>
        <taxon>Methanobacteriati</taxon>
        <taxon>Methanobacteriota</taxon>
        <taxon>Stenosarchaea group</taxon>
        <taxon>Methanomicrobia</taxon>
        <taxon>Candidatus Methanophagales</taxon>
        <taxon>Candidatus Methanophagaceae</taxon>
        <taxon>Candidatus Methanophaga</taxon>
    </lineage>
</organism>
<feature type="region of interest" description="Disordered" evidence="1">
    <location>
        <begin position="34"/>
        <end position="91"/>
    </location>
</feature>
<dbReference type="Pfam" id="PF03050">
    <property type="entry name" value="DDE_Tnp_IS66"/>
    <property type="match status" value="1"/>
</dbReference>
<dbReference type="Pfam" id="PF13005">
    <property type="entry name" value="zf-IS66"/>
    <property type="match status" value="1"/>
</dbReference>
<evidence type="ECO:0000259" key="2">
    <source>
        <dbReference type="Pfam" id="PF03050"/>
    </source>
</evidence>
<dbReference type="InterPro" id="IPR052344">
    <property type="entry name" value="Transposase-related"/>
</dbReference>
<dbReference type="InterPro" id="IPR024474">
    <property type="entry name" value="Znf_dom_IS66"/>
</dbReference>
<name>A0A7G9Z270_9EURY</name>
<evidence type="ECO:0000259" key="3">
    <source>
        <dbReference type="Pfam" id="PF13005"/>
    </source>
</evidence>
<evidence type="ECO:0000313" key="5">
    <source>
        <dbReference type="EMBL" id="QNO54354.1"/>
    </source>
</evidence>
<feature type="domain" description="DUF6444" evidence="4">
    <location>
        <begin position="21"/>
        <end position="80"/>
    </location>
</feature>
<dbReference type="NCBIfam" id="NF033517">
    <property type="entry name" value="transpos_IS66"/>
    <property type="match status" value="1"/>
</dbReference>
<dbReference type="EMBL" id="MT631576">
    <property type="protein sequence ID" value="QNO54354.1"/>
    <property type="molecule type" value="Genomic_DNA"/>
</dbReference>
<dbReference type="PANTHER" id="PTHR33678">
    <property type="entry name" value="BLL1576 PROTEIN"/>
    <property type="match status" value="1"/>
</dbReference>
<dbReference type="InterPro" id="IPR045618">
    <property type="entry name" value="DUF6444"/>
</dbReference>
<dbReference type="AlphaFoldDB" id="A0A7G9Z270"/>
<dbReference type="InterPro" id="IPR004291">
    <property type="entry name" value="Transposase_IS66_central"/>
</dbReference>
<evidence type="ECO:0000256" key="1">
    <source>
        <dbReference type="SAM" id="MobiDB-lite"/>
    </source>
</evidence>